<feature type="transmembrane region" description="Helical" evidence="16">
    <location>
        <begin position="61"/>
        <end position="94"/>
    </location>
</feature>
<dbReference type="GO" id="GO:0019432">
    <property type="term" value="P:triglyceride biosynthetic process"/>
    <property type="evidence" value="ECO:0007669"/>
    <property type="project" value="UniProtKB-UniRule"/>
</dbReference>
<dbReference type="EC" id="2.3.1.20" evidence="5 16"/>
<keyword evidence="9" id="KW-0319">Glycerol metabolism</keyword>
<keyword evidence="12 16" id="KW-0443">Lipid metabolism</keyword>
<evidence type="ECO:0000256" key="14">
    <source>
        <dbReference type="ARBA" id="ARBA00023315"/>
    </source>
</evidence>
<evidence type="ECO:0000256" key="17">
    <source>
        <dbReference type="SAM" id="MobiDB-lite"/>
    </source>
</evidence>
<evidence type="ECO:0000256" key="13">
    <source>
        <dbReference type="ARBA" id="ARBA00023136"/>
    </source>
</evidence>
<dbReference type="Pfam" id="PF03982">
    <property type="entry name" value="DAGAT"/>
    <property type="match status" value="2"/>
</dbReference>
<comment type="caution">
    <text evidence="16">Lacks conserved residue(s) required for the propagation of feature annotation.</text>
</comment>
<keyword evidence="14 16" id="KW-0012">Acyltransferase</keyword>
<dbReference type="OMA" id="IMGVACT"/>
<evidence type="ECO:0000256" key="16">
    <source>
        <dbReference type="RuleBase" id="RU367023"/>
    </source>
</evidence>
<organism evidence="18 19">
    <name type="scientific">Cyberlindnera jadinii (strain ATCC 18201 / CBS 1600 / BCRC 20928 / JCM 3617 / NBRC 0987 / NRRL Y-1542)</name>
    <name type="common">Torula yeast</name>
    <name type="synonym">Candida utilis</name>
    <dbReference type="NCBI Taxonomy" id="983966"/>
    <lineage>
        <taxon>Eukaryota</taxon>
        <taxon>Fungi</taxon>
        <taxon>Dikarya</taxon>
        <taxon>Ascomycota</taxon>
        <taxon>Saccharomycotina</taxon>
        <taxon>Saccharomycetes</taxon>
        <taxon>Phaffomycetales</taxon>
        <taxon>Phaffomycetaceae</taxon>
        <taxon>Cyberlindnera</taxon>
    </lineage>
</organism>
<reference evidence="18 19" key="1">
    <citation type="journal article" date="2016" name="Proc. Natl. Acad. Sci. U.S.A.">
        <title>Comparative genomics of biotechnologically important yeasts.</title>
        <authorList>
            <person name="Riley R."/>
            <person name="Haridas S."/>
            <person name="Wolfe K.H."/>
            <person name="Lopes M.R."/>
            <person name="Hittinger C.T."/>
            <person name="Goeker M."/>
            <person name="Salamov A.A."/>
            <person name="Wisecaver J.H."/>
            <person name="Long T.M."/>
            <person name="Calvey C.H."/>
            <person name="Aerts A.L."/>
            <person name="Barry K.W."/>
            <person name="Choi C."/>
            <person name="Clum A."/>
            <person name="Coughlan A.Y."/>
            <person name="Deshpande S."/>
            <person name="Douglass A.P."/>
            <person name="Hanson S.J."/>
            <person name="Klenk H.-P."/>
            <person name="LaButti K.M."/>
            <person name="Lapidus A."/>
            <person name="Lindquist E.A."/>
            <person name="Lipzen A.M."/>
            <person name="Meier-Kolthoff J.P."/>
            <person name="Ohm R.A."/>
            <person name="Otillar R.P."/>
            <person name="Pangilinan J.L."/>
            <person name="Peng Y."/>
            <person name="Rokas A."/>
            <person name="Rosa C.A."/>
            <person name="Scheuner C."/>
            <person name="Sibirny A.A."/>
            <person name="Slot J.C."/>
            <person name="Stielow J.B."/>
            <person name="Sun H."/>
            <person name="Kurtzman C.P."/>
            <person name="Blackwell M."/>
            <person name="Grigoriev I.V."/>
            <person name="Jeffries T.W."/>
        </authorList>
    </citation>
    <scope>NUCLEOTIDE SEQUENCE [LARGE SCALE GENOMIC DNA]</scope>
    <source>
        <strain evidence="19">ATCC 18201 / CBS 1600 / BCRC 20928 / JCM 3617 / NBRC 0987 / NRRL Y-1542</strain>
    </source>
</reference>
<comment type="pathway">
    <text evidence="3">Lipid metabolism.</text>
</comment>
<keyword evidence="8 16" id="KW-0812">Transmembrane</keyword>
<evidence type="ECO:0000256" key="8">
    <source>
        <dbReference type="ARBA" id="ARBA00022692"/>
    </source>
</evidence>
<evidence type="ECO:0000256" key="15">
    <source>
        <dbReference type="ARBA" id="ARBA00048109"/>
    </source>
</evidence>
<dbReference type="PANTHER" id="PTHR12317">
    <property type="entry name" value="DIACYLGLYCEROL O-ACYLTRANSFERASE"/>
    <property type="match status" value="1"/>
</dbReference>
<feature type="region of interest" description="Disordered" evidence="17">
    <location>
        <begin position="1"/>
        <end position="22"/>
    </location>
</feature>
<keyword evidence="19" id="KW-1185">Reference proteome</keyword>
<evidence type="ECO:0000256" key="5">
    <source>
        <dbReference type="ARBA" id="ARBA00013244"/>
    </source>
</evidence>
<dbReference type="RefSeq" id="XP_020069844.1">
    <property type="nucleotide sequence ID" value="XM_020216505.1"/>
</dbReference>
<accession>A0A1E4S028</accession>
<dbReference type="CDD" id="cd07987">
    <property type="entry name" value="LPLAT_MGAT-like"/>
    <property type="match status" value="1"/>
</dbReference>
<dbReference type="Proteomes" id="UP000094389">
    <property type="component" value="Unassembled WGS sequence"/>
</dbReference>
<evidence type="ECO:0000256" key="7">
    <source>
        <dbReference type="ARBA" id="ARBA00022679"/>
    </source>
</evidence>
<evidence type="ECO:0000313" key="19">
    <source>
        <dbReference type="Proteomes" id="UP000094389"/>
    </source>
</evidence>
<evidence type="ECO:0000256" key="2">
    <source>
        <dbReference type="ARBA" id="ARBA00004771"/>
    </source>
</evidence>
<comment type="similarity">
    <text evidence="4 16">Belongs to the diacylglycerol acyltransferase family.</text>
</comment>
<evidence type="ECO:0000256" key="1">
    <source>
        <dbReference type="ARBA" id="ARBA00004477"/>
    </source>
</evidence>
<evidence type="ECO:0000256" key="9">
    <source>
        <dbReference type="ARBA" id="ARBA00022798"/>
    </source>
</evidence>
<protein>
    <recommendedName>
        <fullName evidence="5 16">Diacylglycerol O-acyltransferase</fullName>
        <ecNumber evidence="5 16">2.3.1.20</ecNumber>
    </recommendedName>
</protein>
<evidence type="ECO:0000256" key="4">
    <source>
        <dbReference type="ARBA" id="ARBA00005420"/>
    </source>
</evidence>
<dbReference type="GO" id="GO:0005789">
    <property type="term" value="C:endoplasmic reticulum membrane"/>
    <property type="evidence" value="ECO:0007669"/>
    <property type="project" value="UniProtKB-SubCell"/>
</dbReference>
<evidence type="ECO:0000256" key="6">
    <source>
        <dbReference type="ARBA" id="ARBA00022516"/>
    </source>
</evidence>
<gene>
    <name evidence="18" type="ORF">CYBJADRAFT_173809</name>
</gene>
<dbReference type="GO" id="GO:0006071">
    <property type="term" value="P:glycerol metabolic process"/>
    <property type="evidence" value="ECO:0007669"/>
    <property type="project" value="UniProtKB-UniRule"/>
</dbReference>
<keyword evidence="6 16" id="KW-0444">Lipid biosynthesis</keyword>
<dbReference type="AlphaFoldDB" id="A0A1E4S028"/>
<comment type="subcellular location">
    <subcellularLocation>
        <location evidence="1 16">Endoplasmic reticulum membrane</location>
        <topology evidence="1 16">Multi-pass membrane protein</topology>
    </subcellularLocation>
</comment>
<evidence type="ECO:0000256" key="10">
    <source>
        <dbReference type="ARBA" id="ARBA00022824"/>
    </source>
</evidence>
<dbReference type="InterPro" id="IPR007130">
    <property type="entry name" value="DAGAT"/>
</dbReference>
<keyword evidence="7 18" id="KW-0808">Transferase</keyword>
<dbReference type="PANTHER" id="PTHR12317:SF0">
    <property type="entry name" value="ACYLTRANSFERASE"/>
    <property type="match status" value="1"/>
</dbReference>
<dbReference type="OrthoDB" id="264532at2759"/>
<comment type="function">
    <text evidence="16">Catalyzes the terminal and only committed step in triacylglycerol synthesis by using diacylglycerol and fatty acyl CoA as substrates.</text>
</comment>
<dbReference type="STRING" id="983966.A0A1E4S028"/>
<keyword evidence="13 16" id="KW-0472">Membrane</keyword>
<dbReference type="UniPathway" id="UPA00282"/>
<keyword evidence="11 16" id="KW-1133">Transmembrane helix</keyword>
<evidence type="ECO:0000256" key="3">
    <source>
        <dbReference type="ARBA" id="ARBA00005189"/>
    </source>
</evidence>
<evidence type="ECO:0000256" key="11">
    <source>
        <dbReference type="ARBA" id="ARBA00022989"/>
    </source>
</evidence>
<dbReference type="GeneID" id="30990901"/>
<name>A0A1E4S028_CYBJN</name>
<sequence>MELKHRHVKPSNQDANDVNTRPDRALSNELKDIAPEKVPSVNGVKFAPLSRPLHRRLETAAVLWHTVSIPVFITMFFVLLAIPIFWIFMVPYIIYWIMDKSSSNGSVVSRYSDRMRNLEIWQHFCNFFPLTLYKTADIQPTWTEEEVTDEYHTFLWFRWKRKPYKKLVATGPQYIFALHPHGVVSISGFGGIGTNGAGWNVLFPGIKPCMLTLINQFYVPFYRDYLMSMGITSSSRKNALRILEQHYSVGIVVGGAQESLLARPGSNDIVLAKRKGFIKLALETGNTGVVPCYCFGENDLYNVVNPGEESWGRSLQFWLKRNFGFTIPFFHARGIFNYDFGLLPWRRRVTIVVGKPIMLPHSPNPNKVLVDHYHKLYVEALEKLFDEHKGEFLENGSEKQLNIVE</sequence>
<comment type="catalytic activity">
    <reaction evidence="15 16">
        <text>an acyl-CoA + a 1,2-diacyl-sn-glycerol = a triacyl-sn-glycerol + CoA</text>
        <dbReference type="Rhea" id="RHEA:10868"/>
        <dbReference type="ChEBI" id="CHEBI:17815"/>
        <dbReference type="ChEBI" id="CHEBI:57287"/>
        <dbReference type="ChEBI" id="CHEBI:58342"/>
        <dbReference type="ChEBI" id="CHEBI:64615"/>
        <dbReference type="EC" id="2.3.1.20"/>
    </reaction>
</comment>
<keyword evidence="10 16" id="KW-0256">Endoplasmic reticulum</keyword>
<comment type="pathway">
    <text evidence="2 16">Glycerolipid metabolism; triacylglycerol biosynthesis.</text>
</comment>
<evidence type="ECO:0000256" key="12">
    <source>
        <dbReference type="ARBA" id="ARBA00023098"/>
    </source>
</evidence>
<proteinExistence type="inferred from homology"/>
<evidence type="ECO:0000313" key="18">
    <source>
        <dbReference type="EMBL" id="ODV72805.1"/>
    </source>
</evidence>
<feature type="compositionally biased region" description="Polar residues" evidence="17">
    <location>
        <begin position="10"/>
        <end position="19"/>
    </location>
</feature>
<dbReference type="EMBL" id="KV453933">
    <property type="protein sequence ID" value="ODV72805.1"/>
    <property type="molecule type" value="Genomic_DNA"/>
</dbReference>
<dbReference type="GO" id="GO:0004144">
    <property type="term" value="F:diacylglycerol O-acyltransferase activity"/>
    <property type="evidence" value="ECO:0007669"/>
    <property type="project" value="UniProtKB-UniRule"/>
</dbReference>